<evidence type="ECO:0000313" key="1">
    <source>
        <dbReference type="EMBL" id="VFS55293.1"/>
    </source>
</evidence>
<proteinExistence type="predicted"/>
<name>A0A485A6M6_RAOPL</name>
<sequence length="169" mass="18514">MISADRAGCAGGSETFWPLWPLAQAATSCFGSEEWPADLPVPQAWIEFEVRDIQVATDVLIAKGYRLLIANREEPWGQTVSRLLSPEGLLTGRHHYTMAPRGGSVKAPLLTTDRLRLVPTGQRRCAADSGGVSRNGKSCVIWRPVFRGRSRMTGVSLCEHDCFTGCRKG</sequence>
<dbReference type="EMBL" id="CAADJE010000001">
    <property type="protein sequence ID" value="VFS55293.1"/>
    <property type="molecule type" value="Genomic_DNA"/>
</dbReference>
<dbReference type="Proteomes" id="UP000345637">
    <property type="component" value="Unassembled WGS sequence"/>
</dbReference>
<dbReference type="PROSITE" id="PS51257">
    <property type="entry name" value="PROKAR_LIPOPROTEIN"/>
    <property type="match status" value="1"/>
</dbReference>
<accession>A0A485A6M6</accession>
<evidence type="ECO:0000313" key="2">
    <source>
        <dbReference type="Proteomes" id="UP000345637"/>
    </source>
</evidence>
<dbReference type="SUPFAM" id="SSF54593">
    <property type="entry name" value="Glyoxalase/Bleomycin resistance protein/Dihydroxybiphenyl dioxygenase"/>
    <property type="match status" value="1"/>
</dbReference>
<gene>
    <name evidence="1" type="ORF">NCTC12998_00031</name>
</gene>
<dbReference type="AlphaFoldDB" id="A0A485A6M6"/>
<organism evidence="1 2">
    <name type="scientific">Raoultella planticola</name>
    <name type="common">Klebsiella planticola</name>
    <dbReference type="NCBI Taxonomy" id="575"/>
    <lineage>
        <taxon>Bacteria</taxon>
        <taxon>Pseudomonadati</taxon>
        <taxon>Pseudomonadota</taxon>
        <taxon>Gammaproteobacteria</taxon>
        <taxon>Enterobacterales</taxon>
        <taxon>Enterobacteriaceae</taxon>
        <taxon>Klebsiella/Raoultella group</taxon>
        <taxon>Raoultella</taxon>
    </lineage>
</organism>
<reference evidence="1 2" key="1">
    <citation type="submission" date="2019-03" db="EMBL/GenBank/DDBJ databases">
        <authorList>
            <consortium name="Pathogen Informatics"/>
        </authorList>
    </citation>
    <scope>NUCLEOTIDE SEQUENCE [LARGE SCALE GENOMIC DNA]</scope>
    <source>
        <strain evidence="1 2">NCTC12998</strain>
    </source>
</reference>
<dbReference type="InterPro" id="IPR029068">
    <property type="entry name" value="Glyas_Bleomycin-R_OHBP_Dase"/>
</dbReference>
<protein>
    <submittedName>
        <fullName evidence="1">Uncharacterized protein</fullName>
    </submittedName>
</protein>